<accession>A0ABU3U4F5</accession>
<evidence type="ECO:0000256" key="10">
    <source>
        <dbReference type="ARBA" id="ARBA00022840"/>
    </source>
</evidence>
<evidence type="ECO:0000256" key="3">
    <source>
        <dbReference type="ARBA" id="ARBA00012071"/>
    </source>
</evidence>
<dbReference type="Pfam" id="PF02606">
    <property type="entry name" value="LpxK"/>
    <property type="match status" value="1"/>
</dbReference>
<evidence type="ECO:0000256" key="8">
    <source>
        <dbReference type="ARBA" id="ARBA00022741"/>
    </source>
</evidence>
<evidence type="ECO:0000256" key="12">
    <source>
        <dbReference type="ARBA" id="ARBA00029757"/>
    </source>
</evidence>
<sequence length="334" mass="38257">MKLLRNISFPFVPVYYAVTWTRNKLYDFGIKTSKSYNIPIICVGNLSVGGTGKTPMIEYLIRLLKDNHKVATLSRGYKRKTSGFQIANKDSSAETLGDEPFQFCKKFKNEIIVAVDTNRQNGIESIQTCDDSVDVVLLDDAFQHRKVKAGLNILLTTYNNLYVDDLVLPTGNLREPKSGAERANIIIVTKCPETLSDKQKGEIIQKLNTKAEQKVFFSSIKYSDFIINEQEQIKLEDVNDFSLVTGIANAEPLVNFLKSENKNFEHFNFKDHHEFSESDISKFSNEDIVITTEKDFTRLQNHKSILESLYYLPIEVNIDKPLEFNKLIENFVRK</sequence>
<dbReference type="EMBL" id="JAWHTF010000001">
    <property type="protein sequence ID" value="MDU8885295.1"/>
    <property type="molecule type" value="Genomic_DNA"/>
</dbReference>
<dbReference type="GO" id="GO:0009029">
    <property type="term" value="F:lipid-A 4'-kinase activity"/>
    <property type="evidence" value="ECO:0007669"/>
    <property type="project" value="UniProtKB-EC"/>
</dbReference>
<keyword evidence="11 13" id="KW-0443">Lipid metabolism</keyword>
<keyword evidence="8 13" id="KW-0547">Nucleotide-binding</keyword>
<evidence type="ECO:0000256" key="6">
    <source>
        <dbReference type="ARBA" id="ARBA00022556"/>
    </source>
</evidence>
<evidence type="ECO:0000256" key="13">
    <source>
        <dbReference type="HAMAP-Rule" id="MF_00409"/>
    </source>
</evidence>
<dbReference type="EC" id="2.7.1.130" evidence="3 13"/>
<evidence type="ECO:0000256" key="1">
    <source>
        <dbReference type="ARBA" id="ARBA00002274"/>
    </source>
</evidence>
<evidence type="ECO:0000313" key="15">
    <source>
        <dbReference type="Proteomes" id="UP001268651"/>
    </source>
</evidence>
<dbReference type="HAMAP" id="MF_00409">
    <property type="entry name" value="LpxK"/>
    <property type="match status" value="1"/>
</dbReference>
<dbReference type="InterPro" id="IPR003758">
    <property type="entry name" value="LpxK"/>
</dbReference>
<protein>
    <recommendedName>
        <fullName evidence="4 13">Tetraacyldisaccharide 4'-kinase</fullName>
        <ecNumber evidence="3 13">2.7.1.130</ecNumber>
    </recommendedName>
    <alternativeName>
        <fullName evidence="12 13">Lipid A 4'-kinase</fullName>
    </alternativeName>
</protein>
<evidence type="ECO:0000256" key="7">
    <source>
        <dbReference type="ARBA" id="ARBA00022679"/>
    </source>
</evidence>
<evidence type="ECO:0000256" key="9">
    <source>
        <dbReference type="ARBA" id="ARBA00022777"/>
    </source>
</evidence>
<name>A0ABU3U4F5_9FLAO</name>
<feature type="binding site" evidence="13">
    <location>
        <begin position="47"/>
        <end position="54"/>
    </location>
    <ligand>
        <name>ATP</name>
        <dbReference type="ChEBI" id="CHEBI:30616"/>
    </ligand>
</feature>
<comment type="catalytic activity">
    <reaction evidence="13">
        <text>a lipid A disaccharide + ATP = a lipid IVA + ADP + H(+)</text>
        <dbReference type="Rhea" id="RHEA:67840"/>
        <dbReference type="ChEBI" id="CHEBI:15378"/>
        <dbReference type="ChEBI" id="CHEBI:30616"/>
        <dbReference type="ChEBI" id="CHEBI:176343"/>
        <dbReference type="ChEBI" id="CHEBI:176425"/>
        <dbReference type="ChEBI" id="CHEBI:456216"/>
        <dbReference type="EC" id="2.7.1.130"/>
    </reaction>
</comment>
<keyword evidence="9 13" id="KW-0418">Kinase</keyword>
<keyword evidence="7 13" id="KW-0808">Transferase</keyword>
<reference evidence="14 15" key="1">
    <citation type="submission" date="2023-10" db="EMBL/GenBank/DDBJ databases">
        <title>Marimonas sp. nov. isolated from tidal mud flat.</title>
        <authorList>
            <person name="Jaincy N.J."/>
            <person name="Srinivasan S."/>
            <person name="Lee S.-S."/>
        </authorList>
    </citation>
    <scope>NUCLEOTIDE SEQUENCE [LARGE SCALE GENOMIC DNA]</scope>
    <source>
        <strain evidence="14 15">MJ-SS3</strain>
    </source>
</reference>
<gene>
    <name evidence="13 14" type="primary">lpxK</name>
    <name evidence="14" type="ORF">RXV94_03920</name>
</gene>
<evidence type="ECO:0000313" key="14">
    <source>
        <dbReference type="EMBL" id="MDU8885295.1"/>
    </source>
</evidence>
<keyword evidence="10 13" id="KW-0067">ATP-binding</keyword>
<keyword evidence="6 13" id="KW-0441">Lipid A biosynthesis</keyword>
<evidence type="ECO:0000256" key="5">
    <source>
        <dbReference type="ARBA" id="ARBA00022516"/>
    </source>
</evidence>
<dbReference type="InterPro" id="IPR027417">
    <property type="entry name" value="P-loop_NTPase"/>
</dbReference>
<dbReference type="NCBIfam" id="TIGR00682">
    <property type="entry name" value="lpxK"/>
    <property type="match status" value="1"/>
</dbReference>
<comment type="similarity">
    <text evidence="13">Belongs to the LpxK family.</text>
</comment>
<evidence type="ECO:0000256" key="4">
    <source>
        <dbReference type="ARBA" id="ARBA00016436"/>
    </source>
</evidence>
<keyword evidence="5 13" id="KW-0444">Lipid biosynthesis</keyword>
<keyword evidence="15" id="KW-1185">Reference proteome</keyword>
<proteinExistence type="inferred from homology"/>
<evidence type="ECO:0000256" key="2">
    <source>
        <dbReference type="ARBA" id="ARBA00004870"/>
    </source>
</evidence>
<comment type="function">
    <text evidence="1 13">Transfers the gamma-phosphate of ATP to the 4'-position of a tetraacyldisaccharide 1-phosphate intermediate (termed DS-1-P) to form tetraacyldisaccharide 1,4'-bis-phosphate (lipid IVA).</text>
</comment>
<comment type="pathway">
    <text evidence="2 13">Glycolipid biosynthesis; lipid IV(A) biosynthesis; lipid IV(A) from (3R)-3-hydroxytetradecanoyl-[acyl-carrier-protein] and UDP-N-acetyl-alpha-D-glucosamine: step 6/6.</text>
</comment>
<dbReference type="Proteomes" id="UP001268651">
    <property type="component" value="Unassembled WGS sequence"/>
</dbReference>
<dbReference type="RefSeq" id="WP_316661156.1">
    <property type="nucleotide sequence ID" value="NZ_JAWHTF010000001.1"/>
</dbReference>
<dbReference type="PANTHER" id="PTHR42724">
    <property type="entry name" value="TETRAACYLDISACCHARIDE 4'-KINASE"/>
    <property type="match status" value="1"/>
</dbReference>
<comment type="caution">
    <text evidence="14">The sequence shown here is derived from an EMBL/GenBank/DDBJ whole genome shotgun (WGS) entry which is preliminary data.</text>
</comment>
<organism evidence="14 15">
    <name type="scientific">Gilvirhabdus luticola</name>
    <dbReference type="NCBI Taxonomy" id="3079858"/>
    <lineage>
        <taxon>Bacteria</taxon>
        <taxon>Pseudomonadati</taxon>
        <taxon>Bacteroidota</taxon>
        <taxon>Flavobacteriia</taxon>
        <taxon>Flavobacteriales</taxon>
        <taxon>Flavobacteriaceae</taxon>
        <taxon>Gilvirhabdus</taxon>
    </lineage>
</organism>
<dbReference type="PANTHER" id="PTHR42724:SF1">
    <property type="entry name" value="TETRAACYLDISACCHARIDE 4'-KINASE, MITOCHONDRIAL-RELATED"/>
    <property type="match status" value="1"/>
</dbReference>
<evidence type="ECO:0000256" key="11">
    <source>
        <dbReference type="ARBA" id="ARBA00023098"/>
    </source>
</evidence>
<dbReference type="SUPFAM" id="SSF52540">
    <property type="entry name" value="P-loop containing nucleoside triphosphate hydrolases"/>
    <property type="match status" value="1"/>
</dbReference>